<accession>A0A3P8YCT8</accession>
<dbReference type="Proteomes" id="UP000265140">
    <property type="component" value="Chromosome 13"/>
</dbReference>
<name>A0A3P8YCT8_ESOLU</name>
<dbReference type="InterPro" id="IPR032743">
    <property type="entry name" value="FAM47"/>
</dbReference>
<evidence type="ECO:0000256" key="2">
    <source>
        <dbReference type="SAM" id="MobiDB-lite"/>
    </source>
</evidence>
<dbReference type="Pfam" id="PF14642">
    <property type="entry name" value="FAM47"/>
    <property type="match status" value="1"/>
</dbReference>
<dbReference type="PANTHER" id="PTHR46449:SF5">
    <property type="entry name" value="FAMILY WITH SEQUENCE SIMILARITY 47 MEMBER E"/>
    <property type="match status" value="1"/>
</dbReference>
<evidence type="ECO:0000313" key="4">
    <source>
        <dbReference type="Proteomes" id="UP000265140"/>
    </source>
</evidence>
<comment type="similarity">
    <text evidence="1">Belongs to the FAM47 family.</text>
</comment>
<organism evidence="3 4">
    <name type="scientific">Esox lucius</name>
    <name type="common">Northern pike</name>
    <dbReference type="NCBI Taxonomy" id="8010"/>
    <lineage>
        <taxon>Eukaryota</taxon>
        <taxon>Metazoa</taxon>
        <taxon>Chordata</taxon>
        <taxon>Craniata</taxon>
        <taxon>Vertebrata</taxon>
        <taxon>Euteleostomi</taxon>
        <taxon>Actinopterygii</taxon>
        <taxon>Neopterygii</taxon>
        <taxon>Teleostei</taxon>
        <taxon>Protacanthopterygii</taxon>
        <taxon>Esociformes</taxon>
        <taxon>Esocidae</taxon>
        <taxon>Esox</taxon>
    </lineage>
</organism>
<dbReference type="Ensembl" id="ENSELUT00000023196.3">
    <property type="protein sequence ID" value="ENSELUP00000014394.3"/>
    <property type="gene ID" value="ENSELUG00000014435.3"/>
</dbReference>
<evidence type="ECO:0000313" key="3">
    <source>
        <dbReference type="Ensembl" id="ENSELUP00000014394.3"/>
    </source>
</evidence>
<dbReference type="Bgee" id="ENSELUG00000014435">
    <property type="expression patterns" value="Expressed in mesonephros and 5 other cell types or tissues"/>
</dbReference>
<protein>
    <submittedName>
        <fullName evidence="3">Uncharacterized protein</fullName>
    </submittedName>
</protein>
<sequence>MEKNFVYTEKVKTECLRDAKKHHLSGALGGRSWRFPNSGLGDFKDRYPTLSGTESCTFPPIFAMSNPTCLSDKKHKRISKEQACFSKQNPRQQSRREHVEAVEQKLKQHPLVMFPHFQQSLSPELFDQVLSILEPDMCVNRACTGTTPEKAKHSDDSTEACETSVQESGSEEDAMQVDLQRYAGYKSLSGTEPLNIVPWTHRDGHSCFCHRNNLTESTLLDLFVSERKTSLTFPIQAIESKNMPENLHTSVEDLRRASTREALLKDSEPHKVLSV</sequence>
<dbReference type="GeneTree" id="ENSGT00940000165114"/>
<keyword evidence="4" id="KW-1185">Reference proteome</keyword>
<reference evidence="3" key="3">
    <citation type="submission" date="2025-08" db="UniProtKB">
        <authorList>
            <consortium name="Ensembl"/>
        </authorList>
    </citation>
    <scope>IDENTIFICATION</scope>
</reference>
<dbReference type="AlphaFoldDB" id="A0A3P8YCT8"/>
<reference evidence="3" key="4">
    <citation type="submission" date="2025-09" db="UniProtKB">
        <authorList>
            <consortium name="Ensembl"/>
        </authorList>
    </citation>
    <scope>IDENTIFICATION</scope>
</reference>
<reference evidence="4" key="1">
    <citation type="journal article" date="2014" name="PLoS ONE">
        <title>The genome and linkage map of the northern pike (Esox lucius): conserved synteny revealed between the salmonid sister group and the Neoteleostei.</title>
        <authorList>
            <person name="Rondeau E.B."/>
            <person name="Minkley D.R."/>
            <person name="Leong J.S."/>
            <person name="Messmer A.M."/>
            <person name="Jantzen J.R."/>
            <person name="von Schalburg K.R."/>
            <person name="Lemon C."/>
            <person name="Bird N.H."/>
            <person name="Koop B.F."/>
        </authorList>
    </citation>
    <scope>NUCLEOTIDE SEQUENCE</scope>
</reference>
<dbReference type="GO" id="GO:0045815">
    <property type="term" value="P:transcription initiation-coupled chromatin remodeling"/>
    <property type="evidence" value="ECO:0007669"/>
    <property type="project" value="TreeGrafter"/>
</dbReference>
<proteinExistence type="inferred from homology"/>
<reference evidence="3" key="2">
    <citation type="submission" date="2020-02" db="EMBL/GenBank/DDBJ databases">
        <title>Esox lucius (northern pike) genome, fEsoLuc1, primary haplotype.</title>
        <authorList>
            <person name="Myers G."/>
            <person name="Karagic N."/>
            <person name="Meyer A."/>
            <person name="Pippel M."/>
            <person name="Reichard M."/>
            <person name="Winkler S."/>
            <person name="Tracey A."/>
            <person name="Sims Y."/>
            <person name="Howe K."/>
            <person name="Rhie A."/>
            <person name="Formenti G."/>
            <person name="Durbin R."/>
            <person name="Fedrigo O."/>
            <person name="Jarvis E.D."/>
        </authorList>
    </citation>
    <scope>NUCLEOTIDE SEQUENCE [LARGE SCALE GENOMIC DNA]</scope>
</reference>
<evidence type="ECO:0000256" key="1">
    <source>
        <dbReference type="ARBA" id="ARBA00005277"/>
    </source>
</evidence>
<dbReference type="PANTHER" id="PTHR46449">
    <property type="entry name" value="ZGC:158260"/>
    <property type="match status" value="1"/>
</dbReference>
<feature type="region of interest" description="Disordered" evidence="2">
    <location>
        <begin position="146"/>
        <end position="174"/>
    </location>
</feature>
<dbReference type="GO" id="GO:0000785">
    <property type="term" value="C:chromatin"/>
    <property type="evidence" value="ECO:0007669"/>
    <property type="project" value="TreeGrafter"/>
</dbReference>